<evidence type="ECO:0000313" key="2">
    <source>
        <dbReference type="Proteomes" id="UP001164250"/>
    </source>
</evidence>
<accession>A0ACC1BBQ0</accession>
<dbReference type="Proteomes" id="UP001164250">
    <property type="component" value="Chromosome 5"/>
</dbReference>
<evidence type="ECO:0000313" key="1">
    <source>
        <dbReference type="EMBL" id="KAJ0096405.1"/>
    </source>
</evidence>
<reference evidence="2" key="1">
    <citation type="journal article" date="2023" name="G3 (Bethesda)">
        <title>Genome assembly and association tests identify interacting loci associated with vigor, precocity, and sex in interspecific pistachio rootstocks.</title>
        <authorList>
            <person name="Palmer W."/>
            <person name="Jacygrad E."/>
            <person name="Sagayaradj S."/>
            <person name="Cavanaugh K."/>
            <person name="Han R."/>
            <person name="Bertier L."/>
            <person name="Beede B."/>
            <person name="Kafkas S."/>
            <person name="Golino D."/>
            <person name="Preece J."/>
            <person name="Michelmore R."/>
        </authorList>
    </citation>
    <scope>NUCLEOTIDE SEQUENCE [LARGE SCALE GENOMIC DNA]</scope>
</reference>
<sequence length="142" mass="15507">MLGFGAVQDGELRCVDASTYKLDEKKMNSLLCYCLSGSADGLALFSCNPYGKFLFSLGNRGPGKVWDVTSVSVVAFVLKENTKVEVLLHGILTLGRGYAQGKLWTTQGDVAIINSSNLQVWAFVFMLEALLIAFKLQYVALK</sequence>
<name>A0ACC1BBQ0_9ROSI</name>
<protein>
    <submittedName>
        <fullName evidence="1">Uncharacterized protein</fullName>
    </submittedName>
</protein>
<comment type="caution">
    <text evidence="1">The sequence shown here is derived from an EMBL/GenBank/DDBJ whole genome shotgun (WGS) entry which is preliminary data.</text>
</comment>
<gene>
    <name evidence="1" type="ORF">Patl1_27673</name>
</gene>
<organism evidence="1 2">
    <name type="scientific">Pistacia atlantica</name>
    <dbReference type="NCBI Taxonomy" id="434234"/>
    <lineage>
        <taxon>Eukaryota</taxon>
        <taxon>Viridiplantae</taxon>
        <taxon>Streptophyta</taxon>
        <taxon>Embryophyta</taxon>
        <taxon>Tracheophyta</taxon>
        <taxon>Spermatophyta</taxon>
        <taxon>Magnoliopsida</taxon>
        <taxon>eudicotyledons</taxon>
        <taxon>Gunneridae</taxon>
        <taxon>Pentapetalae</taxon>
        <taxon>rosids</taxon>
        <taxon>malvids</taxon>
        <taxon>Sapindales</taxon>
        <taxon>Anacardiaceae</taxon>
        <taxon>Pistacia</taxon>
    </lineage>
</organism>
<dbReference type="EMBL" id="CM047901">
    <property type="protein sequence ID" value="KAJ0096405.1"/>
    <property type="molecule type" value="Genomic_DNA"/>
</dbReference>
<keyword evidence="2" id="KW-1185">Reference proteome</keyword>
<proteinExistence type="predicted"/>